<dbReference type="InterPro" id="IPR059144">
    <property type="entry name" value="NFP_LysM3"/>
</dbReference>
<dbReference type="PROSITE" id="PS00109">
    <property type="entry name" value="PROTEIN_KINASE_TYR"/>
    <property type="match status" value="1"/>
</dbReference>
<dbReference type="GO" id="GO:0005524">
    <property type="term" value="F:ATP binding"/>
    <property type="evidence" value="ECO:0007669"/>
    <property type="project" value="InterPro"/>
</dbReference>
<dbReference type="Pfam" id="PF00412">
    <property type="entry name" value="LIM"/>
    <property type="match status" value="1"/>
</dbReference>
<dbReference type="Gene3D" id="1.25.40.10">
    <property type="entry name" value="Tetratricopeptide repeat domain"/>
    <property type="match status" value="3"/>
</dbReference>
<dbReference type="Pfam" id="PF12315">
    <property type="entry name" value="DA1-like"/>
    <property type="match status" value="1"/>
</dbReference>
<dbReference type="InterPro" id="IPR011009">
    <property type="entry name" value="Kinase-like_dom_sf"/>
</dbReference>
<name>A0A803PF80_CANSA</name>
<feature type="domain" description="Protein kinase" evidence="11">
    <location>
        <begin position="1486"/>
        <end position="1767"/>
    </location>
</feature>
<dbReference type="EnsemblPlants" id="evm.model.04.1972">
    <property type="protein sequence ID" value="cds.evm.model.04.1972"/>
    <property type="gene ID" value="evm.TU.04.1972"/>
</dbReference>
<dbReference type="GO" id="GO:0043130">
    <property type="term" value="F:ubiquitin binding"/>
    <property type="evidence" value="ECO:0007669"/>
    <property type="project" value="UniProtKB-ARBA"/>
</dbReference>
<feature type="region of interest" description="Disordered" evidence="9">
    <location>
        <begin position="1"/>
        <end position="33"/>
    </location>
</feature>
<reference evidence="13" key="2">
    <citation type="submission" date="2021-03" db="UniProtKB">
        <authorList>
            <consortium name="EnsemblPlants"/>
        </authorList>
    </citation>
    <scope>IDENTIFICATION</scope>
</reference>
<dbReference type="Pfam" id="PF23457">
    <property type="entry name" value="LysM2_NFP"/>
    <property type="match status" value="1"/>
</dbReference>
<dbReference type="Pfam" id="PF23446">
    <property type="entry name" value="LysM1_NFP_LYK"/>
    <property type="match status" value="1"/>
</dbReference>
<feature type="region of interest" description="Disordered" evidence="9">
    <location>
        <begin position="461"/>
        <end position="481"/>
    </location>
</feature>
<dbReference type="PROSITE" id="PS50011">
    <property type="entry name" value="PROTEIN_KINASE_DOM"/>
    <property type="match status" value="1"/>
</dbReference>
<feature type="transmembrane region" description="Helical" evidence="10">
    <location>
        <begin position="1429"/>
        <end position="1455"/>
    </location>
</feature>
<dbReference type="GO" id="GO:0016787">
    <property type="term" value="F:hydrolase activity"/>
    <property type="evidence" value="ECO:0007669"/>
    <property type="project" value="UniProtKB-ARBA"/>
</dbReference>
<dbReference type="SUPFAM" id="SSF57716">
    <property type="entry name" value="Glucocorticoid receptor-like (DNA-binding domain)"/>
    <property type="match status" value="2"/>
</dbReference>
<dbReference type="InterPro" id="IPR029377">
    <property type="entry name" value="TMEM220"/>
</dbReference>
<feature type="compositionally biased region" description="Acidic residues" evidence="9">
    <location>
        <begin position="63"/>
        <end position="76"/>
    </location>
</feature>
<dbReference type="Proteomes" id="UP000596661">
    <property type="component" value="Chromosome 4"/>
</dbReference>
<dbReference type="InterPro" id="IPR056561">
    <property type="entry name" value="NFP_LYK_LysM1"/>
</dbReference>
<dbReference type="InterPro" id="IPR008266">
    <property type="entry name" value="Tyr_kinase_AS"/>
</dbReference>
<dbReference type="PROSITE" id="PS50023">
    <property type="entry name" value="LIM_DOMAIN_2"/>
    <property type="match status" value="1"/>
</dbReference>
<keyword evidence="6 7" id="KW-0440">LIM domain</keyword>
<accession>A0A803PF80</accession>
<dbReference type="SUPFAM" id="SSF56112">
    <property type="entry name" value="Protein kinase-like (PK-like)"/>
    <property type="match status" value="1"/>
</dbReference>
<dbReference type="Pfam" id="PF23462">
    <property type="entry name" value="LysM3_NFP"/>
    <property type="match status" value="1"/>
</dbReference>
<evidence type="ECO:0000259" key="11">
    <source>
        <dbReference type="PROSITE" id="PS50011"/>
    </source>
</evidence>
<evidence type="ECO:0000256" key="9">
    <source>
        <dbReference type="SAM" id="MobiDB-lite"/>
    </source>
</evidence>
<dbReference type="GO" id="GO:0046872">
    <property type="term" value="F:metal ion binding"/>
    <property type="evidence" value="ECO:0007669"/>
    <property type="project" value="UniProtKB-KW"/>
</dbReference>
<dbReference type="FunFam" id="2.10.110.10:FF:000078">
    <property type="entry name" value="Protein DA1-related 1"/>
    <property type="match status" value="1"/>
</dbReference>
<dbReference type="Pfam" id="PF07714">
    <property type="entry name" value="PK_Tyr_Ser-Thr"/>
    <property type="match status" value="1"/>
</dbReference>
<organism evidence="13 14">
    <name type="scientific">Cannabis sativa</name>
    <name type="common">Hemp</name>
    <name type="synonym">Marijuana</name>
    <dbReference type="NCBI Taxonomy" id="3483"/>
    <lineage>
        <taxon>Eukaryota</taxon>
        <taxon>Viridiplantae</taxon>
        <taxon>Streptophyta</taxon>
        <taxon>Embryophyta</taxon>
        <taxon>Tracheophyta</taxon>
        <taxon>Spermatophyta</taxon>
        <taxon>Magnoliopsida</taxon>
        <taxon>eudicotyledons</taxon>
        <taxon>Gunneridae</taxon>
        <taxon>Pentapetalae</taxon>
        <taxon>rosids</taxon>
        <taxon>fabids</taxon>
        <taxon>Rosales</taxon>
        <taxon>Cannabaceae</taxon>
        <taxon>Cannabis</taxon>
    </lineage>
</organism>
<dbReference type="InterPro" id="IPR001781">
    <property type="entry name" value="Znf_LIM"/>
</dbReference>
<dbReference type="NCBIfam" id="TIGR00756">
    <property type="entry name" value="PPR"/>
    <property type="match status" value="2"/>
</dbReference>
<feature type="compositionally biased region" description="Basic residues" evidence="9">
    <location>
        <begin position="11"/>
        <end position="20"/>
    </location>
</feature>
<dbReference type="InterPro" id="IPR003903">
    <property type="entry name" value="UIM_dom"/>
</dbReference>
<keyword evidence="5" id="KW-0832">Ubl conjugation</keyword>
<dbReference type="CDD" id="cd08368">
    <property type="entry name" value="LIM"/>
    <property type="match status" value="1"/>
</dbReference>
<evidence type="ECO:0000256" key="8">
    <source>
        <dbReference type="PROSITE-ProRule" id="PRU00708"/>
    </source>
</evidence>
<dbReference type="InterPro" id="IPR002885">
    <property type="entry name" value="PPR_rpt"/>
</dbReference>
<keyword evidence="3" id="KW-0677">Repeat</keyword>
<dbReference type="Gramene" id="evm.model.04.1972">
    <property type="protein sequence ID" value="cds.evm.model.04.1972"/>
    <property type="gene ID" value="evm.TU.04.1972"/>
</dbReference>
<evidence type="ECO:0000256" key="7">
    <source>
        <dbReference type="PROSITE-ProRule" id="PRU00125"/>
    </source>
</evidence>
<keyword evidence="2 7" id="KW-0479">Metal-binding</keyword>
<dbReference type="SMART" id="SM00219">
    <property type="entry name" value="TyrKc"/>
    <property type="match status" value="1"/>
</dbReference>
<feature type="transmembrane region" description="Helical" evidence="10">
    <location>
        <begin position="1883"/>
        <end position="1903"/>
    </location>
</feature>
<dbReference type="PANTHER" id="PTHR47913">
    <property type="entry name" value="OS01G0167750 PROTEIN"/>
    <property type="match status" value="1"/>
</dbReference>
<keyword evidence="14" id="KW-1185">Reference proteome</keyword>
<evidence type="ECO:0000256" key="2">
    <source>
        <dbReference type="ARBA" id="ARBA00022723"/>
    </source>
</evidence>
<keyword evidence="10" id="KW-0812">Transmembrane</keyword>
<dbReference type="InterPro" id="IPR059143">
    <property type="entry name" value="NFP_LysM2"/>
</dbReference>
<keyword evidence="10" id="KW-0472">Membrane</keyword>
<evidence type="ECO:0000256" key="10">
    <source>
        <dbReference type="SAM" id="Phobius"/>
    </source>
</evidence>
<dbReference type="Gene3D" id="1.10.510.10">
    <property type="entry name" value="Transferase(Phosphotransferase) domain 1"/>
    <property type="match status" value="2"/>
</dbReference>
<dbReference type="GO" id="GO:0032875">
    <property type="term" value="P:regulation of DNA endoreduplication"/>
    <property type="evidence" value="ECO:0007669"/>
    <property type="project" value="UniProtKB-ARBA"/>
</dbReference>
<evidence type="ECO:0000256" key="6">
    <source>
        <dbReference type="ARBA" id="ARBA00023038"/>
    </source>
</evidence>
<feature type="repeat" description="PPR" evidence="8">
    <location>
        <begin position="1113"/>
        <end position="1147"/>
    </location>
</feature>
<dbReference type="Pfam" id="PF13812">
    <property type="entry name" value="PPR_3"/>
    <property type="match status" value="1"/>
</dbReference>
<dbReference type="InterPro" id="IPR044175">
    <property type="entry name" value="At5g66631-like"/>
</dbReference>
<feature type="transmembrane region" description="Helical" evidence="10">
    <location>
        <begin position="1924"/>
        <end position="1946"/>
    </location>
</feature>
<dbReference type="PROSITE" id="PS00478">
    <property type="entry name" value="LIM_DOMAIN_1"/>
    <property type="match status" value="1"/>
</dbReference>
<keyword evidence="4 7" id="KW-0862">Zinc</keyword>
<feature type="compositionally biased region" description="Low complexity" evidence="9">
    <location>
        <begin position="461"/>
        <end position="475"/>
    </location>
</feature>
<dbReference type="InterPro" id="IPR020635">
    <property type="entry name" value="Tyr_kinase_cat_dom"/>
</dbReference>
<evidence type="ECO:0000259" key="12">
    <source>
        <dbReference type="PROSITE" id="PS50023"/>
    </source>
</evidence>
<dbReference type="SMART" id="SM00132">
    <property type="entry name" value="LIM"/>
    <property type="match status" value="1"/>
</dbReference>
<dbReference type="CDD" id="cd09396">
    <property type="entry name" value="LIM_DA1"/>
    <property type="match status" value="1"/>
</dbReference>
<dbReference type="SMART" id="SM00726">
    <property type="entry name" value="UIM"/>
    <property type="match status" value="2"/>
</dbReference>
<evidence type="ECO:0000313" key="13">
    <source>
        <dbReference type="EnsemblPlants" id="cds.evm.model.04.1972"/>
    </source>
</evidence>
<feature type="region of interest" description="Disordered" evidence="9">
    <location>
        <begin position="53"/>
        <end position="76"/>
    </location>
</feature>
<dbReference type="InterPro" id="IPR022087">
    <property type="entry name" value="DA1-like_dom"/>
</dbReference>
<comment type="similarity">
    <text evidence="1">Belongs to the protein kinase superfamily. TKL Ser/Thr protein kinase family.</text>
</comment>
<dbReference type="PANTHER" id="PTHR47913:SF1">
    <property type="entry name" value="OS01G0167750 PROTEIN"/>
    <property type="match status" value="1"/>
</dbReference>
<evidence type="ECO:0000256" key="5">
    <source>
        <dbReference type="ARBA" id="ARBA00022843"/>
    </source>
</evidence>
<evidence type="ECO:0000256" key="4">
    <source>
        <dbReference type="ARBA" id="ARBA00022833"/>
    </source>
</evidence>
<feature type="repeat" description="PPR" evidence="8">
    <location>
        <begin position="1148"/>
        <end position="1182"/>
    </location>
</feature>
<dbReference type="InterPro" id="IPR000719">
    <property type="entry name" value="Prot_kinase_dom"/>
</dbReference>
<dbReference type="InterPro" id="IPR011990">
    <property type="entry name" value="TPR-like_helical_dom_sf"/>
</dbReference>
<evidence type="ECO:0000313" key="14">
    <source>
        <dbReference type="Proteomes" id="UP000596661"/>
    </source>
</evidence>
<dbReference type="InterPro" id="IPR001245">
    <property type="entry name" value="Ser-Thr/Tyr_kinase_cat_dom"/>
</dbReference>
<feature type="transmembrane region" description="Helical" evidence="10">
    <location>
        <begin position="1845"/>
        <end position="1863"/>
    </location>
</feature>
<feature type="transmembrane region" description="Helical" evidence="10">
    <location>
        <begin position="1796"/>
        <end position="1813"/>
    </location>
</feature>
<proteinExistence type="inferred from homology"/>
<feature type="repeat" description="PPR" evidence="8">
    <location>
        <begin position="768"/>
        <end position="802"/>
    </location>
</feature>
<dbReference type="GO" id="GO:0004713">
    <property type="term" value="F:protein tyrosine kinase activity"/>
    <property type="evidence" value="ECO:0007669"/>
    <property type="project" value="InterPro"/>
</dbReference>
<feature type="compositionally biased region" description="Basic and acidic residues" evidence="9">
    <location>
        <begin position="53"/>
        <end position="62"/>
    </location>
</feature>
<protein>
    <submittedName>
        <fullName evidence="13">Uncharacterized protein</fullName>
    </submittedName>
</protein>
<feature type="domain" description="LIM zinc-binding" evidence="12">
    <location>
        <begin position="162"/>
        <end position="222"/>
    </location>
</feature>
<dbReference type="Pfam" id="PF15071">
    <property type="entry name" value="TMEM220"/>
    <property type="match status" value="1"/>
</dbReference>
<dbReference type="PROSITE" id="PS51375">
    <property type="entry name" value="PPR"/>
    <property type="match status" value="3"/>
</dbReference>
<evidence type="ECO:0000256" key="1">
    <source>
        <dbReference type="ARBA" id="ARBA00005843"/>
    </source>
</evidence>
<keyword evidence="10" id="KW-1133">Transmembrane helix</keyword>
<dbReference type="Pfam" id="PF13041">
    <property type="entry name" value="PPR_2"/>
    <property type="match status" value="1"/>
</dbReference>
<dbReference type="PROSITE" id="PS50330">
    <property type="entry name" value="UIM"/>
    <property type="match status" value="1"/>
</dbReference>
<dbReference type="Gene3D" id="3.30.200.20">
    <property type="entry name" value="Phosphorylase Kinase, domain 1"/>
    <property type="match status" value="1"/>
</dbReference>
<dbReference type="EMBL" id="UZAU01000401">
    <property type="status" value="NOT_ANNOTATED_CDS"/>
    <property type="molecule type" value="Genomic_DNA"/>
</dbReference>
<dbReference type="Gene3D" id="2.10.110.10">
    <property type="entry name" value="Cysteine Rich Protein"/>
    <property type="match status" value="1"/>
</dbReference>
<feature type="transmembrane region" description="Helical" evidence="10">
    <location>
        <begin position="1819"/>
        <end position="1838"/>
    </location>
</feature>
<feature type="compositionally biased region" description="Basic and acidic residues" evidence="9">
    <location>
        <begin position="22"/>
        <end position="33"/>
    </location>
</feature>
<reference evidence="13" key="1">
    <citation type="submission" date="2018-11" db="EMBL/GenBank/DDBJ databases">
        <authorList>
            <person name="Grassa J C."/>
        </authorList>
    </citation>
    <scope>NUCLEOTIDE SEQUENCE [LARGE SCALE GENOMIC DNA]</scope>
</reference>
<sequence length="1953" mass="220670">MGWLNKILKGSSHKTSRGHYHGTYEENHNSGDELSDFDKEEIALALTLSLSEQDYKGKKVAEPESESESESELEEVECIATMQSDEDEVEEPVQVILQSDEDEDEEPAKVEEDEELLSSVQLEEDEQLARAIQESLSMESPPHHDNGSLFLPHPFLFSSGYRICAGCNAAIGNGRYLSCMNGVWHPECFRCHACNQAITDHEYSMSNNHPYHKSCYKERHHPRCDVCNSFIPTNSAGLIEYRAHPFWRQKYCPAHERDGTPRCCSCERMEPRDTKYLLLDDGRKLCLECLDSAIMDTHECQPLYLEIQDFYEGLNMKVEQQIPMLLVERQALNEAMEGEKNGHHHLPETRGLCLSEEQTVTTILKRPKIGAGYRIIDMITEPFKLVRRCEVTAILVLYGLPRLLTGSILAHEMMHAWLRLKGYPNLSPEVEEGICQVLGHMWLDSEMYSGLGNDFVIDASSSSSSSSTPPGSSSSKKGKRSDFEKKFGEFFKHQIESDSSTAYGEGFRKEEGVLGWALDYAFCYREANISKSCCADRAESLSMGSLQALPGDRMAGCSVVITNHSGHCLASTVALVQALVLPPTVIMVFSFAEVFMAMRYAQLPRLFSNINYFNQQTRYYARDPFPNKVSHYLYRAKLIDSIRLALRSNPSKNSLEPLLSDRVLDSFVVTHALRSAPSADSALSFIDSLERLQQFSHNQNTLHSLATVLAKSRRSVELKSLINSIKDGNFGYVRISFMNLMQWYAAVGDLESVLQVWDEYRVSNDKVCTESYNIVMRLYAQMGDDSEAVKVFYRLVDEGAIPNCRTYTIMIEHLVNSGMLCSAMEVFKVLPLMRIKRTLNQYSLLAEGFTGVKQFDKVKTLLEEMQVDGILPGRAMNLSLERMKEAGFVEQTEKFLKEMLPNEQIKKIECCGESSDEDEDDGSEDSSLVVEGDSVEVQLKPWIDPRALASALQKWNPEEVKALEEAKFVWTSRLFCKILRNINSPETAWKFFCWVACQPGFTHDIYTVQRTMTLLARHGSAELVDKLIFKIRKEGMRLPFCTIRLIIDFYGISKNADAALKVFHDHRDLCGTISKFNMLLLYSSLLRTLTKCRRNSDALDVLEEMILQEICPDIQTFSGLMHHFAVHGDIKTVQKLFQMVKQSGIKPDAYMFKVLIQAYCKCERAALAWRVFEDMRNLNLTPDFPTKELLVQSLWKEGKRREAAAVEESCEEISDVLPLRLRGHIWTTYAAYFAQSPNYIDLNSIANLFGVSSLSISEASNLLPEQIKLIPGQLLLIPLSCSCNGSYYFANITHNITMGESYYLVSTYSFENLTKWPLVRDMNPELNPNLLQIGTKVVFPLYCGCPLKSHLENDIKYLISYVWQPEDDIVGVGAKFNATEVDIVTENNYRNFTDAVGSAVLIPVSRLPSLSQPPYPSQSQPRNQLKGRWFLITVISLAGTLLVLFLATFLLYTLGFYRKKKKLNREDSSLESSDLIRTTKGDNSKLQTKDKLLPGVSGYLGKLIMYEIETIIEATMNFDEQYRIGGSVYRAMIHGSLLAVKKAKQNVSEELNILQKVNHGNLVKLMGISLDKDGECFFVYEYAKNGSLDKWLNPKCLSSGSSSSGFLTWSQRLSIALDVSHGLQYMHEHTQPSIVHRDIRTSNILLDSRFKAKIANFSMASPATAETMTKSDVFAFGVVLLELLSGRKSMATRASGEIIMLWKEARVILEDTEKRVDKAKEWIDPKLEKFYPIEGALNLISLAKACTEEKASARPSMADVVFSLSVLTESFSHSAEASWNTLQDQKMSTPTKLKSFCSLAMAALFAYSASVQLNDHDWYFWLPLYSGASIVNLVNWVISSKPINHLGEAVLCLGIFLFIKVVMEDIGDGISGFWSMDLSERVIREKIGSGLVVISMILQLIASSSSTQSPQVSMKRQRNSYPRYVEYGMAFLVGFSYGLPFVFFVLQRGEMKF</sequence>
<evidence type="ECO:0000256" key="3">
    <source>
        <dbReference type="ARBA" id="ARBA00022737"/>
    </source>
</evidence>